<sequence length="625" mass="70951">MAAGPRKKPLHPLAPSSHKTQPRSNASTSSTSAQTQTRRSSSYEPFALDAGQRRLKILDYKGRVRDWNSEWERRLAAFYDPNSPPFVDEEDAADLALYVDEWGFHCREAGIKGVKGVFMSLCGEKAASDFEEKYAEPWRKAGREGREEMLLKALEHGHRQSAKGPERAETLRMLAPEITLEQMAGGEGEGFLKLIDALLVEGSTEDGEWIVFVRQEGFERKFLFNFDQDTLLPASKALRGFQYEQVLTRTSYLLVLVLDVLSLISGDEFEKRSSASYCLREYSAKNNQAAVAREGCLPELAEDEPIEKRCTGCGKTAAEIKPKKMLSCNKCRKVGRYVPWCSSQCMNDNFKLGVEHKKTCGQTLKDATAVPTFSSTNPSIRLNAHLQLQLRGYQAFNAEAQAIWFFCRRLSRKGVIYQTPLVVRSPKTDSEATRQQQTERMMAIRDSAIHQRDDKSLGILLGYLLECPDLLWSQEYMPWIREDRKGKRDLTKTEQAALSEVKTEAVRRHLMKSFELKTARVEELIETGWKSLKEPGREVERTVWTNARKYRENSKLCQELLNFKHVSNSSIVDVTASSSPDSSESSRDWLASLLFWCFLVLGLFVSPILHDDDSELESSDEEDSD</sequence>
<name>A0A1Y2FZB6_9BASI</name>
<comment type="caution">
    <text evidence="2">The sequence shown here is derived from an EMBL/GenBank/DDBJ whole genome shotgun (WGS) entry which is preliminary data.</text>
</comment>
<dbReference type="OrthoDB" id="3149405at2759"/>
<dbReference type="InParanoid" id="A0A1Y2FZB6"/>
<organism evidence="2 3">
    <name type="scientific">Leucosporidium creatinivorum</name>
    <dbReference type="NCBI Taxonomy" id="106004"/>
    <lineage>
        <taxon>Eukaryota</taxon>
        <taxon>Fungi</taxon>
        <taxon>Dikarya</taxon>
        <taxon>Basidiomycota</taxon>
        <taxon>Pucciniomycotina</taxon>
        <taxon>Microbotryomycetes</taxon>
        <taxon>Leucosporidiales</taxon>
        <taxon>Leucosporidium</taxon>
    </lineage>
</organism>
<evidence type="ECO:0000313" key="3">
    <source>
        <dbReference type="Proteomes" id="UP000193467"/>
    </source>
</evidence>
<protein>
    <recommendedName>
        <fullName evidence="4">MYND-type domain-containing protein</fullName>
    </recommendedName>
</protein>
<dbReference type="Proteomes" id="UP000193467">
    <property type="component" value="Unassembled WGS sequence"/>
</dbReference>
<evidence type="ECO:0008006" key="4">
    <source>
        <dbReference type="Google" id="ProtNLM"/>
    </source>
</evidence>
<reference evidence="2 3" key="1">
    <citation type="submission" date="2016-07" db="EMBL/GenBank/DDBJ databases">
        <title>Pervasive Adenine N6-methylation of Active Genes in Fungi.</title>
        <authorList>
            <consortium name="DOE Joint Genome Institute"/>
            <person name="Mondo S.J."/>
            <person name="Dannebaum R.O."/>
            <person name="Kuo R.C."/>
            <person name="Labutti K."/>
            <person name="Haridas S."/>
            <person name="Kuo A."/>
            <person name="Salamov A."/>
            <person name="Ahrendt S.R."/>
            <person name="Lipzen A."/>
            <person name="Sullivan W."/>
            <person name="Andreopoulos W.B."/>
            <person name="Clum A."/>
            <person name="Lindquist E."/>
            <person name="Daum C."/>
            <person name="Ramamoorthy G.K."/>
            <person name="Gryganskyi A."/>
            <person name="Culley D."/>
            <person name="Magnuson J.K."/>
            <person name="James T.Y."/>
            <person name="O'Malley M.A."/>
            <person name="Stajich J.E."/>
            <person name="Spatafora J.W."/>
            <person name="Visel A."/>
            <person name="Grigoriev I.V."/>
        </authorList>
    </citation>
    <scope>NUCLEOTIDE SEQUENCE [LARGE SCALE GENOMIC DNA]</scope>
    <source>
        <strain evidence="2 3">62-1032</strain>
    </source>
</reference>
<feature type="compositionally biased region" description="Low complexity" evidence="1">
    <location>
        <begin position="26"/>
        <end position="42"/>
    </location>
</feature>
<feature type="compositionally biased region" description="Basic residues" evidence="1">
    <location>
        <begin position="1"/>
        <end position="10"/>
    </location>
</feature>
<proteinExistence type="predicted"/>
<accession>A0A1Y2FZB6</accession>
<dbReference type="AlphaFoldDB" id="A0A1Y2FZB6"/>
<feature type="region of interest" description="Disordered" evidence="1">
    <location>
        <begin position="1"/>
        <end position="45"/>
    </location>
</feature>
<gene>
    <name evidence="2" type="ORF">BCR35DRAFT_329408</name>
</gene>
<dbReference type="EMBL" id="MCGR01000006">
    <property type="protein sequence ID" value="ORY89483.1"/>
    <property type="molecule type" value="Genomic_DNA"/>
</dbReference>
<keyword evidence="3" id="KW-1185">Reference proteome</keyword>
<evidence type="ECO:0000256" key="1">
    <source>
        <dbReference type="SAM" id="MobiDB-lite"/>
    </source>
</evidence>
<evidence type="ECO:0000313" key="2">
    <source>
        <dbReference type="EMBL" id="ORY89483.1"/>
    </source>
</evidence>